<gene>
    <name evidence="5" type="ORF">P43SY_011613</name>
</gene>
<dbReference type="InterPro" id="IPR001650">
    <property type="entry name" value="Helicase_C-like"/>
</dbReference>
<evidence type="ECO:0000256" key="3">
    <source>
        <dbReference type="SAM" id="MobiDB-lite"/>
    </source>
</evidence>
<feature type="compositionally biased region" description="Basic residues" evidence="3">
    <location>
        <begin position="194"/>
        <end position="211"/>
    </location>
</feature>
<keyword evidence="6" id="KW-1185">Reference proteome</keyword>
<feature type="region of interest" description="Disordered" evidence="3">
    <location>
        <begin position="175"/>
        <end position="211"/>
    </location>
</feature>
<dbReference type="InterPro" id="IPR027417">
    <property type="entry name" value="P-loop_NTPase"/>
</dbReference>
<dbReference type="CDD" id="cd18793">
    <property type="entry name" value="SF2_C_SNF"/>
    <property type="match status" value="1"/>
</dbReference>
<dbReference type="GO" id="GO:0005634">
    <property type="term" value="C:nucleus"/>
    <property type="evidence" value="ECO:0007669"/>
    <property type="project" value="TreeGrafter"/>
</dbReference>
<evidence type="ECO:0000259" key="4">
    <source>
        <dbReference type="PROSITE" id="PS51194"/>
    </source>
</evidence>
<protein>
    <recommendedName>
        <fullName evidence="4">Helicase C-terminal domain-containing protein</fullName>
    </recommendedName>
</protein>
<dbReference type="GO" id="GO:0042393">
    <property type="term" value="F:histone binding"/>
    <property type="evidence" value="ECO:0007669"/>
    <property type="project" value="TreeGrafter"/>
</dbReference>
<dbReference type="GO" id="GO:0016887">
    <property type="term" value="F:ATP hydrolysis activity"/>
    <property type="evidence" value="ECO:0007669"/>
    <property type="project" value="TreeGrafter"/>
</dbReference>
<dbReference type="PROSITE" id="PS51194">
    <property type="entry name" value="HELICASE_CTER"/>
    <property type="match status" value="1"/>
</dbReference>
<dbReference type="GO" id="GO:0003677">
    <property type="term" value="F:DNA binding"/>
    <property type="evidence" value="ECO:0007669"/>
    <property type="project" value="TreeGrafter"/>
</dbReference>
<evidence type="ECO:0000313" key="6">
    <source>
        <dbReference type="Proteomes" id="UP001209570"/>
    </source>
</evidence>
<comment type="caution">
    <text evidence="5">The sequence shown here is derived from an EMBL/GenBank/DDBJ whole genome shotgun (WGS) entry which is preliminary data.</text>
</comment>
<proteinExistence type="predicted"/>
<dbReference type="Pfam" id="PF00271">
    <property type="entry name" value="Helicase_C"/>
    <property type="match status" value="1"/>
</dbReference>
<feature type="domain" description="Helicase C-terminal" evidence="4">
    <location>
        <begin position="1"/>
        <end position="85"/>
    </location>
</feature>
<dbReference type="PANTHER" id="PTHR45623">
    <property type="entry name" value="CHROMODOMAIN-HELICASE-DNA-BINDING PROTEIN 3-RELATED-RELATED"/>
    <property type="match status" value="1"/>
</dbReference>
<reference evidence="5" key="1">
    <citation type="submission" date="2021-12" db="EMBL/GenBank/DDBJ databases">
        <title>Prjna785345.</title>
        <authorList>
            <person name="Rujirawat T."/>
            <person name="Krajaejun T."/>
        </authorList>
    </citation>
    <scope>NUCLEOTIDE SEQUENCE</scope>
    <source>
        <strain evidence="5">Pi057C3</strain>
    </source>
</reference>
<dbReference type="GO" id="GO:0000785">
    <property type="term" value="C:chromatin"/>
    <property type="evidence" value="ECO:0007669"/>
    <property type="project" value="TreeGrafter"/>
</dbReference>
<name>A0AAD5Q420_PYTIN</name>
<keyword evidence="1" id="KW-0378">Hydrolase</keyword>
<keyword evidence="2" id="KW-0539">Nucleus</keyword>
<dbReference type="GO" id="GO:0140658">
    <property type="term" value="F:ATP-dependent chromatin remodeler activity"/>
    <property type="evidence" value="ECO:0007669"/>
    <property type="project" value="TreeGrafter"/>
</dbReference>
<evidence type="ECO:0000256" key="2">
    <source>
        <dbReference type="ARBA" id="ARBA00023242"/>
    </source>
</evidence>
<dbReference type="PANTHER" id="PTHR45623:SF11">
    <property type="entry name" value="KISMET, ISOFORM C"/>
    <property type="match status" value="1"/>
</dbReference>
<dbReference type="SUPFAM" id="SSF52540">
    <property type="entry name" value="P-loop containing nucleoside triphosphate hydrolases"/>
    <property type="match status" value="1"/>
</dbReference>
<accession>A0AAD5Q420</accession>
<organism evidence="5 6">
    <name type="scientific">Pythium insidiosum</name>
    <name type="common">Pythiosis disease agent</name>
    <dbReference type="NCBI Taxonomy" id="114742"/>
    <lineage>
        <taxon>Eukaryota</taxon>
        <taxon>Sar</taxon>
        <taxon>Stramenopiles</taxon>
        <taxon>Oomycota</taxon>
        <taxon>Peronosporomycetes</taxon>
        <taxon>Pythiales</taxon>
        <taxon>Pythiaceae</taxon>
        <taxon>Pythium</taxon>
    </lineage>
</organism>
<evidence type="ECO:0000313" key="5">
    <source>
        <dbReference type="EMBL" id="KAJ0389465.1"/>
    </source>
</evidence>
<dbReference type="Proteomes" id="UP001209570">
    <property type="component" value="Unassembled WGS sequence"/>
</dbReference>
<dbReference type="Gene3D" id="3.40.50.300">
    <property type="entry name" value="P-loop containing nucleotide triphosphate hydrolases"/>
    <property type="match status" value="1"/>
</dbReference>
<dbReference type="AlphaFoldDB" id="A0AAD5Q420"/>
<dbReference type="EMBL" id="JAKCXM010003774">
    <property type="protein sequence ID" value="KAJ0389465.1"/>
    <property type="molecule type" value="Genomic_DNA"/>
</dbReference>
<dbReference type="InterPro" id="IPR049730">
    <property type="entry name" value="SNF2/RAD54-like_C"/>
</dbReference>
<sequence length="211" mass="23937">MLLSTKAGGLGLNLTAADTVVIFDSDWNPQNDLQAQARAHRIGQTHSVKIYRLITRKTYEMHMFHKASLKLGLDKAVLTHMRRENEDAGSKKRSSKAQEAKEIDELLKRGAYDVFRDDDSAAEQFCAADIDAILQRSSQIVQYEQEAKSSFSKASFVSATTSDDVDIDDPDFWKKAVGLTEPEPAEAEDALPLQRKRTRRQQRRRRDRRGL</sequence>
<evidence type="ECO:0000256" key="1">
    <source>
        <dbReference type="ARBA" id="ARBA00022801"/>
    </source>
</evidence>
<dbReference type="GO" id="GO:0003682">
    <property type="term" value="F:chromatin binding"/>
    <property type="evidence" value="ECO:0007669"/>
    <property type="project" value="TreeGrafter"/>
</dbReference>